<feature type="domain" description="Conserved hypothetical protein CHP03032" evidence="2">
    <location>
        <begin position="35"/>
        <end position="347"/>
    </location>
</feature>
<dbReference type="EMBL" id="CP036279">
    <property type="protein sequence ID" value="QDU60791.1"/>
    <property type="molecule type" value="Genomic_DNA"/>
</dbReference>
<feature type="region of interest" description="Disordered" evidence="1">
    <location>
        <begin position="12"/>
        <end position="31"/>
    </location>
</feature>
<organism evidence="3 4">
    <name type="scientific">Kolteria novifilia</name>
    <dbReference type="NCBI Taxonomy" id="2527975"/>
    <lineage>
        <taxon>Bacteria</taxon>
        <taxon>Pseudomonadati</taxon>
        <taxon>Planctomycetota</taxon>
        <taxon>Planctomycetia</taxon>
        <taxon>Kolteriales</taxon>
        <taxon>Kolteriaceae</taxon>
        <taxon>Kolteria</taxon>
    </lineage>
</organism>
<gene>
    <name evidence="3" type="ORF">Pan216_16430</name>
</gene>
<accession>A0A518B1D8</accession>
<dbReference type="SUPFAM" id="SSF63829">
    <property type="entry name" value="Calcium-dependent phosphotriesterase"/>
    <property type="match status" value="1"/>
</dbReference>
<evidence type="ECO:0000313" key="3">
    <source>
        <dbReference type="EMBL" id="QDU60791.1"/>
    </source>
</evidence>
<evidence type="ECO:0000256" key="1">
    <source>
        <dbReference type="SAM" id="MobiDB-lite"/>
    </source>
</evidence>
<dbReference type="NCBIfam" id="TIGR03032">
    <property type="entry name" value="TIGR03032 family protein"/>
    <property type="match status" value="1"/>
</dbReference>
<dbReference type="KEGG" id="knv:Pan216_16430"/>
<dbReference type="OrthoDB" id="238183at2"/>
<dbReference type="AlphaFoldDB" id="A0A518B1D8"/>
<keyword evidence="4" id="KW-1185">Reference proteome</keyword>
<evidence type="ECO:0000259" key="2">
    <source>
        <dbReference type="Pfam" id="PF16261"/>
    </source>
</evidence>
<proteinExistence type="predicted"/>
<dbReference type="Pfam" id="PF16261">
    <property type="entry name" value="DUF4915"/>
    <property type="match status" value="1"/>
</dbReference>
<protein>
    <recommendedName>
        <fullName evidence="2">Conserved hypothetical protein CHP03032 domain-containing protein</fullName>
    </recommendedName>
</protein>
<feature type="region of interest" description="Disordered" evidence="1">
    <location>
        <begin position="365"/>
        <end position="400"/>
    </location>
</feature>
<dbReference type="Proteomes" id="UP000317093">
    <property type="component" value="Chromosome"/>
</dbReference>
<reference evidence="3 4" key="1">
    <citation type="submission" date="2019-02" db="EMBL/GenBank/DDBJ databases">
        <title>Deep-cultivation of Planctomycetes and their phenomic and genomic characterization uncovers novel biology.</title>
        <authorList>
            <person name="Wiegand S."/>
            <person name="Jogler M."/>
            <person name="Boedeker C."/>
            <person name="Pinto D."/>
            <person name="Vollmers J."/>
            <person name="Rivas-Marin E."/>
            <person name="Kohn T."/>
            <person name="Peeters S.H."/>
            <person name="Heuer A."/>
            <person name="Rast P."/>
            <person name="Oberbeckmann S."/>
            <person name="Bunk B."/>
            <person name="Jeske O."/>
            <person name="Meyerdierks A."/>
            <person name="Storesund J.E."/>
            <person name="Kallscheuer N."/>
            <person name="Luecker S."/>
            <person name="Lage O.M."/>
            <person name="Pohl T."/>
            <person name="Merkel B.J."/>
            <person name="Hornburger P."/>
            <person name="Mueller R.-W."/>
            <person name="Bruemmer F."/>
            <person name="Labrenz M."/>
            <person name="Spormann A.M."/>
            <person name="Op den Camp H."/>
            <person name="Overmann J."/>
            <person name="Amann R."/>
            <person name="Jetten M.S.M."/>
            <person name="Mascher T."/>
            <person name="Medema M.H."/>
            <person name="Devos D.P."/>
            <person name="Kaster A.-K."/>
            <person name="Ovreas L."/>
            <person name="Rohde M."/>
            <person name="Galperin M.Y."/>
            <person name="Jogler C."/>
        </authorList>
    </citation>
    <scope>NUCLEOTIDE SEQUENCE [LARGE SCALE GENOMIC DNA]</scope>
    <source>
        <strain evidence="3 4">Pan216</strain>
    </source>
</reference>
<evidence type="ECO:0000313" key="4">
    <source>
        <dbReference type="Proteomes" id="UP000317093"/>
    </source>
</evidence>
<dbReference type="InterPro" id="IPR017481">
    <property type="entry name" value="CHP03032"/>
</dbReference>
<name>A0A518B1D8_9BACT</name>
<sequence>MGQGFGLGNALGDGLGDGSLESPKQEPLRSVHTTSFPKLLNEIGASVLVSTYQAGKLIICRSEGETLNTHFRNFNRPMGLAANKQRLIIGAATQVHEFRNFPEVGKSVDETGRTDACYMPRTSCVTGDIDIHEMALGTEGLWLVNTRFSCLCVLDGWNSFVPRWRPPFLSGLSNEDRCHLNGLALVDGKPKYVTALGETDTRGGWRANKKSGGILMEVPSGEILLRGLSMPHSPRWYNGKLWVLESGEGRLSIVKPDFSGTETVAEVPGFTRGLDFVGPFAFVGLSQVRETAVFSGIPITERLTERICGVWVIDTRNGKEVAFVRFEDAVQEIFAVQVLVGTRFPDVINDDWKLIGRSYMLPNEALKDVAPPTPPEEGADPEKEDKSVKPDALLPESPSE</sequence>
<dbReference type="RefSeq" id="WP_145257179.1">
    <property type="nucleotide sequence ID" value="NZ_CP036279.1"/>
</dbReference>
<feature type="compositionally biased region" description="Basic and acidic residues" evidence="1">
    <location>
        <begin position="380"/>
        <end position="389"/>
    </location>
</feature>